<dbReference type="EnsemblMetazoa" id="CLYHEMT011010.1">
    <property type="protein sequence ID" value="CLYHEMP011010.1"/>
    <property type="gene ID" value="CLYHEMG011010"/>
</dbReference>
<evidence type="ECO:0000256" key="3">
    <source>
        <dbReference type="SAM" id="SignalP"/>
    </source>
</evidence>
<feature type="signal peptide" evidence="3">
    <location>
        <begin position="1"/>
        <end position="19"/>
    </location>
</feature>
<dbReference type="AlphaFoldDB" id="A0A7M5UK05"/>
<dbReference type="Pfam" id="PF12925">
    <property type="entry name" value="APP_E2"/>
    <property type="match status" value="1"/>
</dbReference>
<organism evidence="5 6">
    <name type="scientific">Clytia hemisphaerica</name>
    <dbReference type="NCBI Taxonomy" id="252671"/>
    <lineage>
        <taxon>Eukaryota</taxon>
        <taxon>Metazoa</taxon>
        <taxon>Cnidaria</taxon>
        <taxon>Hydrozoa</taxon>
        <taxon>Hydroidolina</taxon>
        <taxon>Leptothecata</taxon>
        <taxon>Obeliida</taxon>
        <taxon>Clytiidae</taxon>
        <taxon>Clytia</taxon>
    </lineage>
</organism>
<dbReference type="Proteomes" id="UP000594262">
    <property type="component" value="Unplaced"/>
</dbReference>
<evidence type="ECO:0000256" key="2">
    <source>
        <dbReference type="SAM" id="MobiDB-lite"/>
    </source>
</evidence>
<feature type="chain" id="PRO_5029801307" description="E2 domain-containing protein" evidence="3">
    <location>
        <begin position="20"/>
        <end position="754"/>
    </location>
</feature>
<dbReference type="InterPro" id="IPR024329">
    <property type="entry name" value="Amyloid_glyco_E2_domain"/>
</dbReference>
<proteinExistence type="predicted"/>
<dbReference type="RefSeq" id="XP_066915843.1">
    <property type="nucleotide sequence ID" value="XM_067059742.1"/>
</dbReference>
<dbReference type="Gene3D" id="1.20.120.770">
    <property type="entry name" value="Amyloid precursor protein, E2 domain"/>
    <property type="match status" value="1"/>
</dbReference>
<feature type="coiled-coil region" evidence="1">
    <location>
        <begin position="224"/>
        <end position="272"/>
    </location>
</feature>
<sequence>MRLLLGINIVLTTAIFVDAYTQYTVEKMKNKCIKVTSKGSKCLNSLNGNVICMVELTGSRKVLQKCENKPIRTITIICCPEGVYYQPTVSTVEQRTTEVTATTKHMTKTTSMSIIKHSEKDFTKKAKTTTIYQTLNKKSTASRPTIGSATPLTTTVLNKTSTEATISNKQELNPETTVATQSCNLQQALKEFRSKMPLKQNKCKDFKSYKQELDGLWSMHDANLDIIKNQMRDEKKRIDALIAKNKIYKVDLKKMNRSLEIWKASLKAFEEEHYHGLVRISSKYHNCIFIKLMIQKRDIMMKFIDWVQSSSDPDMTIVYMIAKDLQSFEDDYKQQQARIFKHFEFLSPKLRRVALRQLENHHIALESVQLAKCVDSQQHTGFSGPKGVALADVLSKLNATKESDKHQHEDIQNELENFLSSEKLKWIKASIETDEAMTSSVASGEDSNSHSNGSGGGEYSGDNSDTESSGDNKEGSGDVMVENNDDEDAMRHVSKPTQTTSRPRNTRPPDIKKSQKSKMTTTEKYRPRLLPTTDVPSQENRLELAIKRLLNEYPSEKNGCDEKTIDRSEEESRMAFSSETALVVQRWDEAQKKYSKMKLNDYRKAERFLLKALGAVTKSMNNLKRSEQTSDEENRRNRAECINRQILKDQRDALVDYTIEIQKPKLSLTKIVKQLKRFIDVCHHLHVYKLQHGKRGEEYTVRYKMKQHIKDLNVNIKKMLKLLEYLPKTEVVAKIKREVWLKQINFTFKTIQSL</sequence>
<evidence type="ECO:0000259" key="4">
    <source>
        <dbReference type="Pfam" id="PF12925"/>
    </source>
</evidence>
<feature type="compositionally biased region" description="Low complexity" evidence="2">
    <location>
        <begin position="443"/>
        <end position="452"/>
    </location>
</feature>
<name>A0A7M5UK05_9CNID</name>
<accession>A0A7M5UK05</accession>
<dbReference type="GeneID" id="136802994"/>
<protein>
    <recommendedName>
        <fullName evidence="4">E2 domain-containing protein</fullName>
    </recommendedName>
</protein>
<keyword evidence="6" id="KW-1185">Reference proteome</keyword>
<keyword evidence="1" id="KW-0175">Coiled coil</keyword>
<dbReference type="InterPro" id="IPR036176">
    <property type="entry name" value="E2_sf"/>
</dbReference>
<feature type="region of interest" description="Disordered" evidence="2">
    <location>
        <begin position="437"/>
        <end position="533"/>
    </location>
</feature>
<evidence type="ECO:0000256" key="1">
    <source>
        <dbReference type="SAM" id="Coils"/>
    </source>
</evidence>
<reference evidence="5" key="1">
    <citation type="submission" date="2021-01" db="UniProtKB">
        <authorList>
            <consortium name="EnsemblMetazoa"/>
        </authorList>
    </citation>
    <scope>IDENTIFICATION</scope>
</reference>
<dbReference type="OrthoDB" id="6147836at2759"/>
<evidence type="ECO:0000313" key="6">
    <source>
        <dbReference type="Proteomes" id="UP000594262"/>
    </source>
</evidence>
<feature type="domain" description="E2" evidence="4">
    <location>
        <begin position="581"/>
        <end position="723"/>
    </location>
</feature>
<keyword evidence="3" id="KW-0732">Signal</keyword>
<evidence type="ECO:0000313" key="5">
    <source>
        <dbReference type="EnsemblMetazoa" id="CLYHEMP011010.1"/>
    </source>
</evidence>